<dbReference type="GO" id="GO:0016020">
    <property type="term" value="C:membrane"/>
    <property type="evidence" value="ECO:0007669"/>
    <property type="project" value="UniProtKB-SubCell"/>
</dbReference>
<comment type="function">
    <text evidence="4">Acts as a calcium sensor. CBL proteins interact with CIPK serine-threonine protein kinases. Binding of a CBL protein to the regulatory NAF domain of a CIPK protein lead to the activation of the kinase in a calcium-dependent manner.</text>
</comment>
<dbReference type="PRINTS" id="PR00450">
    <property type="entry name" value="RECOVERIN"/>
</dbReference>
<evidence type="ECO:0000313" key="8">
    <source>
        <dbReference type="Proteomes" id="UP001222027"/>
    </source>
</evidence>
<dbReference type="InterPro" id="IPR002048">
    <property type="entry name" value="EF_hand_dom"/>
</dbReference>
<dbReference type="EMBL" id="JAQQAF010000005">
    <property type="protein sequence ID" value="KAJ8486733.1"/>
    <property type="molecule type" value="Genomic_DNA"/>
</dbReference>
<dbReference type="Proteomes" id="UP001222027">
    <property type="component" value="Unassembled WGS sequence"/>
</dbReference>
<evidence type="ECO:0000259" key="6">
    <source>
        <dbReference type="PROSITE" id="PS50222"/>
    </source>
</evidence>
<evidence type="ECO:0000256" key="1">
    <source>
        <dbReference type="ARBA" id="ARBA00022737"/>
    </source>
</evidence>
<feature type="transmembrane region" description="Helical" evidence="5">
    <location>
        <begin position="27"/>
        <end position="45"/>
    </location>
</feature>
<evidence type="ECO:0000256" key="2">
    <source>
        <dbReference type="ARBA" id="ARBA00022837"/>
    </source>
</evidence>
<proteinExistence type="inferred from homology"/>
<keyword evidence="8" id="KW-1185">Reference proteome</keyword>
<dbReference type="AlphaFoldDB" id="A0AAV8R1G6"/>
<evidence type="ECO:0000256" key="4">
    <source>
        <dbReference type="RuleBase" id="RU369080"/>
    </source>
</evidence>
<dbReference type="PROSITE" id="PS50222">
    <property type="entry name" value="EF_HAND_2"/>
    <property type="match status" value="3"/>
</dbReference>
<dbReference type="FunFam" id="1.10.238.10:FF:000073">
    <property type="entry name" value="calcineurin B-like protein 3"/>
    <property type="match status" value="1"/>
</dbReference>
<evidence type="ECO:0000313" key="7">
    <source>
        <dbReference type="EMBL" id="KAJ8486733.1"/>
    </source>
</evidence>
<reference evidence="7 8" key="1">
    <citation type="submission" date="2022-12" db="EMBL/GenBank/DDBJ databases">
        <title>Chromosome-scale assembly of the Ensete ventricosum genome.</title>
        <authorList>
            <person name="Dussert Y."/>
            <person name="Stocks J."/>
            <person name="Wendawek A."/>
            <person name="Woldeyes F."/>
            <person name="Nichols R.A."/>
            <person name="Borrell J.S."/>
        </authorList>
    </citation>
    <scope>NUCLEOTIDE SEQUENCE [LARGE SCALE GENOMIC DNA]</scope>
    <source>
        <strain evidence="8">cv. Maze</strain>
        <tissue evidence="7">Seeds</tissue>
    </source>
</reference>
<accession>A0AAV8R1G6</accession>
<dbReference type="InterPro" id="IPR011992">
    <property type="entry name" value="EF-hand-dom_pair"/>
</dbReference>
<keyword evidence="4" id="KW-0479">Metal-binding</keyword>
<comment type="subcellular location">
    <subcellularLocation>
        <location evidence="4">Membrane</location>
    </subcellularLocation>
</comment>
<evidence type="ECO:0000256" key="5">
    <source>
        <dbReference type="SAM" id="Phobius"/>
    </source>
</evidence>
<dbReference type="SMART" id="SM00054">
    <property type="entry name" value="EFh"/>
    <property type="match status" value="3"/>
</dbReference>
<feature type="domain" description="EF-hand" evidence="6">
    <location>
        <begin position="116"/>
        <end position="151"/>
    </location>
</feature>
<feature type="domain" description="EF-hand" evidence="6">
    <location>
        <begin position="153"/>
        <end position="188"/>
    </location>
</feature>
<keyword evidence="4 5" id="KW-0472">Membrane</keyword>
<sequence>MVGRLLRMDRLSSDALRSSSLTLGEKLCAVFIPFVAIAEALIFVFTDCFNQHPSLFRRRQQQIYDFARLAHDSRCFTVNDVEALYELYKQLSNSIINDNLIHKEDLQLALFNTPICENLFLDRVFDLFDEKKNGVIEFEEFIHTLSVFHPYAPIEEKIQFAFRLYDLRQTGFIEREEVKQMVIALLKESDMILSDDLLEGILDNFSLIPMQTFEEADADRDNKINKDEWSEFVMRHPTLLKNMTLPYLRDITTIFPSFVLNTEVED</sequence>
<organism evidence="7 8">
    <name type="scientific">Ensete ventricosum</name>
    <name type="common">Abyssinian banana</name>
    <name type="synonym">Musa ensete</name>
    <dbReference type="NCBI Taxonomy" id="4639"/>
    <lineage>
        <taxon>Eukaryota</taxon>
        <taxon>Viridiplantae</taxon>
        <taxon>Streptophyta</taxon>
        <taxon>Embryophyta</taxon>
        <taxon>Tracheophyta</taxon>
        <taxon>Spermatophyta</taxon>
        <taxon>Magnoliopsida</taxon>
        <taxon>Liliopsida</taxon>
        <taxon>Zingiberales</taxon>
        <taxon>Musaceae</taxon>
        <taxon>Ensete</taxon>
    </lineage>
</organism>
<dbReference type="GO" id="GO:0019722">
    <property type="term" value="P:calcium-mediated signaling"/>
    <property type="evidence" value="ECO:0007669"/>
    <property type="project" value="UniProtKB-UniRule"/>
</dbReference>
<dbReference type="PANTHER" id="PTHR23056">
    <property type="entry name" value="CALCINEURIN B"/>
    <property type="match status" value="1"/>
</dbReference>
<dbReference type="InterPro" id="IPR018247">
    <property type="entry name" value="EF_Hand_1_Ca_BS"/>
</dbReference>
<keyword evidence="2 4" id="KW-0106">Calcium</keyword>
<evidence type="ECO:0000256" key="3">
    <source>
        <dbReference type="ARBA" id="ARBA00023774"/>
    </source>
</evidence>
<dbReference type="GO" id="GO:0019900">
    <property type="term" value="F:kinase binding"/>
    <property type="evidence" value="ECO:0007669"/>
    <property type="project" value="UniProtKB-UniRule"/>
</dbReference>
<dbReference type="SUPFAM" id="SSF47473">
    <property type="entry name" value="EF-hand"/>
    <property type="match status" value="1"/>
</dbReference>
<dbReference type="Gene3D" id="1.10.238.10">
    <property type="entry name" value="EF-hand"/>
    <property type="match status" value="1"/>
</dbReference>
<dbReference type="PROSITE" id="PS00018">
    <property type="entry name" value="EF_HAND_1"/>
    <property type="match status" value="1"/>
</dbReference>
<comment type="subunit">
    <text evidence="4">Homodimer. Interacts with CIPK.</text>
</comment>
<feature type="domain" description="EF-hand" evidence="6">
    <location>
        <begin position="210"/>
        <end position="239"/>
    </location>
</feature>
<gene>
    <name evidence="7" type="ORF">OPV22_019218</name>
</gene>
<name>A0AAV8R1G6_ENSVE</name>
<dbReference type="Pfam" id="PF13202">
    <property type="entry name" value="EF-hand_5"/>
    <property type="match status" value="2"/>
</dbReference>
<dbReference type="PANTHER" id="PTHR23056:SF26">
    <property type="entry name" value="CALCINEURIN B-LIKE PROTEIN 10"/>
    <property type="match status" value="1"/>
</dbReference>
<comment type="similarity">
    <text evidence="3 4">Belongs to the calcineurin regulatory subunit family.</text>
</comment>
<keyword evidence="1 4" id="KW-0677">Repeat</keyword>
<dbReference type="GO" id="GO:0005509">
    <property type="term" value="F:calcium ion binding"/>
    <property type="evidence" value="ECO:0007669"/>
    <property type="project" value="UniProtKB-UniRule"/>
</dbReference>
<keyword evidence="5" id="KW-0812">Transmembrane</keyword>
<comment type="caution">
    <text evidence="7">The sequence shown here is derived from an EMBL/GenBank/DDBJ whole genome shotgun (WGS) entry which is preliminary data.</text>
</comment>
<dbReference type="CDD" id="cd00051">
    <property type="entry name" value="EFh"/>
    <property type="match status" value="1"/>
</dbReference>
<dbReference type="InterPro" id="IPR045198">
    <property type="entry name" value="CNBL1-10"/>
</dbReference>
<protein>
    <recommendedName>
        <fullName evidence="4">Calcineurin B-like protein</fullName>
    </recommendedName>
</protein>
<keyword evidence="5" id="KW-1133">Transmembrane helix</keyword>